<feature type="transmembrane region" description="Helical" evidence="6">
    <location>
        <begin position="12"/>
        <end position="30"/>
    </location>
</feature>
<keyword evidence="5 6" id="KW-0472">Membrane</keyword>
<feature type="transmembrane region" description="Helical" evidence="6">
    <location>
        <begin position="308"/>
        <end position="325"/>
    </location>
</feature>
<comment type="subcellular location">
    <subcellularLocation>
        <location evidence="1">Cell membrane</location>
        <topology evidence="1">Multi-pass membrane protein</topology>
    </subcellularLocation>
</comment>
<sequence length="380" mass="41585">MTKVQSYLFYEVLRAVAIIVGGLALLALLAQGLSRTDLILENRQSALTYFYIVMLGSPQIIALLTPLALFVAGVWSLNRIHKDSEIVVAQAAGMTRWQIASPILRLAVLCAIAHLSVNLWVQPLAQRAMRETVAVARADLAAALIRPGQFTTNGDRLTFYAREQVAGELRGVLISDMTDPVYPTDILARSAALVNVDGRPTLLLRDAISMQLDENQQLSILEFAQYPFDLSEYMKEDSDLALKASDKFLHELFFIDRTNFFEMKDADTLLAEANTRLTTPLLNIVMALIAIVAVLGGDFSRKGYAKRIAISSAAAITVLIVQLTAQSAAADDPSMNVLQWILPIGIMSGLSYVYFSRGRHLGSVERPQIDLFRGAGGANA</sequence>
<dbReference type="PANTHER" id="PTHR33529:SF6">
    <property type="entry name" value="YJGP_YJGQ FAMILY PERMEASE"/>
    <property type="match status" value="1"/>
</dbReference>
<dbReference type="GO" id="GO:0015920">
    <property type="term" value="P:lipopolysaccharide transport"/>
    <property type="evidence" value="ECO:0007669"/>
    <property type="project" value="TreeGrafter"/>
</dbReference>
<feature type="transmembrane region" description="Helical" evidence="6">
    <location>
        <begin position="50"/>
        <end position="75"/>
    </location>
</feature>
<proteinExistence type="predicted"/>
<dbReference type="EMBL" id="DMAN01000164">
    <property type="protein sequence ID" value="HAE26997.1"/>
    <property type="molecule type" value="Genomic_DNA"/>
</dbReference>
<protein>
    <submittedName>
        <fullName evidence="7">Permease</fullName>
    </submittedName>
</protein>
<reference evidence="7 8" key="1">
    <citation type="journal article" date="2018" name="Nat. Biotechnol.">
        <title>A standardized bacterial taxonomy based on genome phylogeny substantially revises the tree of life.</title>
        <authorList>
            <person name="Parks D.H."/>
            <person name="Chuvochina M."/>
            <person name="Waite D.W."/>
            <person name="Rinke C."/>
            <person name="Skarshewski A."/>
            <person name="Chaumeil P.A."/>
            <person name="Hugenholtz P."/>
        </authorList>
    </citation>
    <scope>NUCLEOTIDE SEQUENCE [LARGE SCALE GENOMIC DNA]</scope>
    <source>
        <strain evidence="7">UBA8733</strain>
    </source>
</reference>
<evidence type="ECO:0000313" key="7">
    <source>
        <dbReference type="EMBL" id="HAE26997.1"/>
    </source>
</evidence>
<gene>
    <name evidence="7" type="ORF">DCG58_07550</name>
</gene>
<evidence type="ECO:0000256" key="2">
    <source>
        <dbReference type="ARBA" id="ARBA00022475"/>
    </source>
</evidence>
<dbReference type="PANTHER" id="PTHR33529">
    <property type="entry name" value="SLR0882 PROTEIN-RELATED"/>
    <property type="match status" value="1"/>
</dbReference>
<dbReference type="GO" id="GO:0043190">
    <property type="term" value="C:ATP-binding cassette (ABC) transporter complex"/>
    <property type="evidence" value="ECO:0007669"/>
    <property type="project" value="TreeGrafter"/>
</dbReference>
<feature type="transmembrane region" description="Helical" evidence="6">
    <location>
        <begin position="337"/>
        <end position="355"/>
    </location>
</feature>
<keyword evidence="2" id="KW-1003">Cell membrane</keyword>
<evidence type="ECO:0000313" key="8">
    <source>
        <dbReference type="Proteomes" id="UP000259610"/>
    </source>
</evidence>
<dbReference type="AlphaFoldDB" id="A0A3B9GX08"/>
<evidence type="ECO:0000256" key="4">
    <source>
        <dbReference type="ARBA" id="ARBA00022989"/>
    </source>
</evidence>
<dbReference type="Pfam" id="PF03739">
    <property type="entry name" value="LptF_LptG"/>
    <property type="match status" value="1"/>
</dbReference>
<dbReference type="Proteomes" id="UP000259610">
    <property type="component" value="Unassembled WGS sequence"/>
</dbReference>
<dbReference type="RefSeq" id="WP_272987952.1">
    <property type="nucleotide sequence ID" value="NZ_CAJQMV010000134.1"/>
</dbReference>
<accession>A0A3B9GX08</accession>
<evidence type="ECO:0000256" key="1">
    <source>
        <dbReference type="ARBA" id="ARBA00004651"/>
    </source>
</evidence>
<evidence type="ECO:0000256" key="3">
    <source>
        <dbReference type="ARBA" id="ARBA00022692"/>
    </source>
</evidence>
<feature type="transmembrane region" description="Helical" evidence="6">
    <location>
        <begin position="277"/>
        <end position="296"/>
    </location>
</feature>
<dbReference type="InterPro" id="IPR005495">
    <property type="entry name" value="LptG/LptF_permease"/>
</dbReference>
<evidence type="ECO:0000256" key="6">
    <source>
        <dbReference type="SAM" id="Phobius"/>
    </source>
</evidence>
<keyword evidence="3 6" id="KW-0812">Transmembrane</keyword>
<organism evidence="7 8">
    <name type="scientific">Hyphomonas adhaerens</name>
    <dbReference type="NCBI Taxonomy" id="81029"/>
    <lineage>
        <taxon>Bacteria</taxon>
        <taxon>Pseudomonadati</taxon>
        <taxon>Pseudomonadota</taxon>
        <taxon>Alphaproteobacteria</taxon>
        <taxon>Hyphomonadales</taxon>
        <taxon>Hyphomonadaceae</taxon>
        <taxon>Hyphomonas</taxon>
    </lineage>
</organism>
<name>A0A3B9GX08_9PROT</name>
<evidence type="ECO:0000256" key="5">
    <source>
        <dbReference type="ARBA" id="ARBA00023136"/>
    </source>
</evidence>
<comment type="caution">
    <text evidence="7">The sequence shown here is derived from an EMBL/GenBank/DDBJ whole genome shotgun (WGS) entry which is preliminary data.</text>
</comment>
<feature type="transmembrane region" description="Helical" evidence="6">
    <location>
        <begin position="103"/>
        <end position="121"/>
    </location>
</feature>
<keyword evidence="4 6" id="KW-1133">Transmembrane helix</keyword>